<feature type="transmembrane region" description="Helical" evidence="6">
    <location>
        <begin position="118"/>
        <end position="134"/>
    </location>
</feature>
<feature type="transmembrane region" description="Helical" evidence="6">
    <location>
        <begin position="33"/>
        <end position="54"/>
    </location>
</feature>
<feature type="transmembrane region" description="Helical" evidence="6">
    <location>
        <begin position="172"/>
        <end position="191"/>
    </location>
</feature>
<evidence type="ECO:0000313" key="9">
    <source>
        <dbReference type="Proteomes" id="UP001595615"/>
    </source>
</evidence>
<evidence type="ECO:0000256" key="3">
    <source>
        <dbReference type="ARBA" id="ARBA00022692"/>
    </source>
</evidence>
<dbReference type="InterPro" id="IPR050638">
    <property type="entry name" value="AA-Vitamin_Transporters"/>
</dbReference>
<feature type="domain" description="EamA" evidence="7">
    <location>
        <begin position="7"/>
        <end position="132"/>
    </location>
</feature>
<dbReference type="RefSeq" id="WP_380855895.1">
    <property type="nucleotide sequence ID" value="NZ_JBHRXV010000001.1"/>
</dbReference>
<evidence type="ECO:0000256" key="2">
    <source>
        <dbReference type="ARBA" id="ARBA00007362"/>
    </source>
</evidence>
<dbReference type="InterPro" id="IPR000620">
    <property type="entry name" value="EamA_dom"/>
</dbReference>
<evidence type="ECO:0000256" key="6">
    <source>
        <dbReference type="SAM" id="Phobius"/>
    </source>
</evidence>
<evidence type="ECO:0000259" key="7">
    <source>
        <dbReference type="Pfam" id="PF00892"/>
    </source>
</evidence>
<dbReference type="Proteomes" id="UP001595615">
    <property type="component" value="Unassembled WGS sequence"/>
</dbReference>
<dbReference type="PANTHER" id="PTHR32322:SF2">
    <property type="entry name" value="EAMA DOMAIN-CONTAINING PROTEIN"/>
    <property type="match status" value="1"/>
</dbReference>
<comment type="similarity">
    <text evidence="2">Belongs to the EamA transporter family.</text>
</comment>
<sequence length="296" mass="31678">MSPRDFLILVGICLVWGLANVVSKIVVAHWAVPPFAFGALRFALVALVTLPWLLPAPKPLGRLLLIAALMGAGNFALLFVGLQTASPSAAAIVVQVGVPFTTLLSIIVLNEKIAWRRWLGILMTLTGALVVIWNPDGLSLSKGLWFVAAAAVAGSTGAVLMKQMEEIQPLRFQAWVGFTSFAALLPASLLFETGQAATMTAAGWPFVAALLFSALIVSVISHTAYYRLIQRYEANLISPLTLMAPLATIGFGVLITHDRFDLRMGIGAVLALCGVLIVALRTRRVGPLTNLLRERS</sequence>
<evidence type="ECO:0000256" key="1">
    <source>
        <dbReference type="ARBA" id="ARBA00004141"/>
    </source>
</evidence>
<dbReference type="PANTHER" id="PTHR32322">
    <property type="entry name" value="INNER MEMBRANE TRANSPORTER"/>
    <property type="match status" value="1"/>
</dbReference>
<dbReference type="InterPro" id="IPR037185">
    <property type="entry name" value="EmrE-like"/>
</dbReference>
<name>A0ABV7X9G3_9SPHN</name>
<feature type="transmembrane region" description="Helical" evidence="6">
    <location>
        <begin position="262"/>
        <end position="280"/>
    </location>
</feature>
<evidence type="ECO:0000256" key="4">
    <source>
        <dbReference type="ARBA" id="ARBA00022989"/>
    </source>
</evidence>
<accession>A0ABV7X9G3</accession>
<keyword evidence="9" id="KW-1185">Reference proteome</keyword>
<keyword evidence="4 6" id="KW-1133">Transmembrane helix</keyword>
<dbReference type="EMBL" id="JBHRXV010000001">
    <property type="protein sequence ID" value="MFC3711284.1"/>
    <property type="molecule type" value="Genomic_DNA"/>
</dbReference>
<dbReference type="Pfam" id="PF00892">
    <property type="entry name" value="EamA"/>
    <property type="match status" value="2"/>
</dbReference>
<dbReference type="SUPFAM" id="SSF103481">
    <property type="entry name" value="Multidrug resistance efflux transporter EmrE"/>
    <property type="match status" value="2"/>
</dbReference>
<comment type="subcellular location">
    <subcellularLocation>
        <location evidence="1">Membrane</location>
        <topology evidence="1">Multi-pass membrane protein</topology>
    </subcellularLocation>
</comment>
<feature type="transmembrane region" description="Helical" evidence="6">
    <location>
        <begin position="236"/>
        <end position="256"/>
    </location>
</feature>
<organism evidence="8 9">
    <name type="scientific">Sphingoaurantiacus capsulatus</name>
    <dbReference type="NCBI Taxonomy" id="1771310"/>
    <lineage>
        <taxon>Bacteria</taxon>
        <taxon>Pseudomonadati</taxon>
        <taxon>Pseudomonadota</taxon>
        <taxon>Alphaproteobacteria</taxon>
        <taxon>Sphingomonadales</taxon>
        <taxon>Sphingosinicellaceae</taxon>
        <taxon>Sphingoaurantiacus</taxon>
    </lineage>
</organism>
<feature type="transmembrane region" description="Helical" evidence="6">
    <location>
        <begin position="203"/>
        <end position="224"/>
    </location>
</feature>
<feature type="domain" description="EamA" evidence="7">
    <location>
        <begin position="142"/>
        <end position="279"/>
    </location>
</feature>
<evidence type="ECO:0000313" key="8">
    <source>
        <dbReference type="EMBL" id="MFC3711284.1"/>
    </source>
</evidence>
<evidence type="ECO:0000256" key="5">
    <source>
        <dbReference type="ARBA" id="ARBA00023136"/>
    </source>
</evidence>
<reference evidence="9" key="1">
    <citation type="journal article" date="2019" name="Int. J. Syst. Evol. Microbiol.">
        <title>The Global Catalogue of Microorganisms (GCM) 10K type strain sequencing project: providing services to taxonomists for standard genome sequencing and annotation.</title>
        <authorList>
            <consortium name="The Broad Institute Genomics Platform"/>
            <consortium name="The Broad Institute Genome Sequencing Center for Infectious Disease"/>
            <person name="Wu L."/>
            <person name="Ma J."/>
        </authorList>
    </citation>
    <scope>NUCLEOTIDE SEQUENCE [LARGE SCALE GENOMIC DNA]</scope>
    <source>
        <strain evidence="9">KCTC 42644</strain>
    </source>
</reference>
<keyword evidence="3 6" id="KW-0812">Transmembrane</keyword>
<comment type="caution">
    <text evidence="8">The sequence shown here is derived from an EMBL/GenBank/DDBJ whole genome shotgun (WGS) entry which is preliminary data.</text>
</comment>
<gene>
    <name evidence="8" type="ORF">ACFOMD_01795</name>
</gene>
<protein>
    <submittedName>
        <fullName evidence="8">DMT family transporter</fullName>
    </submittedName>
</protein>
<feature type="transmembrane region" description="Helical" evidence="6">
    <location>
        <begin position="140"/>
        <end position="160"/>
    </location>
</feature>
<proteinExistence type="inferred from homology"/>
<feature type="transmembrane region" description="Helical" evidence="6">
    <location>
        <begin position="88"/>
        <end position="109"/>
    </location>
</feature>
<feature type="transmembrane region" description="Helical" evidence="6">
    <location>
        <begin position="63"/>
        <end position="82"/>
    </location>
</feature>
<keyword evidence="5 6" id="KW-0472">Membrane</keyword>